<feature type="region of interest" description="Disordered" evidence="1">
    <location>
        <begin position="52"/>
        <end position="93"/>
    </location>
</feature>
<keyword evidence="3" id="KW-1185">Reference proteome</keyword>
<protein>
    <submittedName>
        <fullName evidence="2">Uncharacterized protein</fullName>
    </submittedName>
</protein>
<feature type="region of interest" description="Disordered" evidence="1">
    <location>
        <begin position="1"/>
        <end position="36"/>
    </location>
</feature>
<feature type="compositionally biased region" description="Low complexity" evidence="1">
    <location>
        <begin position="22"/>
        <end position="35"/>
    </location>
</feature>
<proteinExistence type="predicted"/>
<evidence type="ECO:0000313" key="3">
    <source>
        <dbReference type="Proteomes" id="UP000001396"/>
    </source>
</evidence>
<dbReference type="EMBL" id="ADBJ01000010">
    <property type="protein sequence ID" value="EFA83642.1"/>
    <property type="molecule type" value="Genomic_DNA"/>
</dbReference>
<organism evidence="2 3">
    <name type="scientific">Heterostelium pallidum (strain ATCC 26659 / Pp 5 / PN500)</name>
    <name type="common">Cellular slime mold</name>
    <name type="synonym">Polysphondylium pallidum</name>
    <dbReference type="NCBI Taxonomy" id="670386"/>
    <lineage>
        <taxon>Eukaryota</taxon>
        <taxon>Amoebozoa</taxon>
        <taxon>Evosea</taxon>
        <taxon>Eumycetozoa</taxon>
        <taxon>Dictyostelia</taxon>
        <taxon>Acytosteliales</taxon>
        <taxon>Acytosteliaceae</taxon>
        <taxon>Heterostelium</taxon>
    </lineage>
</organism>
<evidence type="ECO:0000256" key="1">
    <source>
        <dbReference type="SAM" id="MobiDB-lite"/>
    </source>
</evidence>
<reference evidence="2 3" key="1">
    <citation type="journal article" date="2011" name="Genome Res.">
        <title>Phylogeny-wide analysis of social amoeba genomes highlights ancient origins for complex intercellular communication.</title>
        <authorList>
            <person name="Heidel A.J."/>
            <person name="Lawal H.M."/>
            <person name="Felder M."/>
            <person name="Schilde C."/>
            <person name="Helps N.R."/>
            <person name="Tunggal B."/>
            <person name="Rivero F."/>
            <person name="John U."/>
            <person name="Schleicher M."/>
            <person name="Eichinger L."/>
            <person name="Platzer M."/>
            <person name="Noegel A.A."/>
            <person name="Schaap P."/>
            <person name="Gloeckner G."/>
        </authorList>
    </citation>
    <scope>NUCLEOTIDE SEQUENCE [LARGE SCALE GENOMIC DNA]</scope>
    <source>
        <strain evidence="3">ATCC 26659 / Pp 5 / PN500</strain>
    </source>
</reference>
<gene>
    <name evidence="2" type="ORF">PPL_02708</name>
</gene>
<comment type="caution">
    <text evidence="2">The sequence shown here is derived from an EMBL/GenBank/DDBJ whole genome shotgun (WGS) entry which is preliminary data.</text>
</comment>
<dbReference type="AlphaFoldDB" id="D3B2U4"/>
<sequence>MGQTDSKPSSGSHVHHDDLNDVLVPPTLSSSTSSSLIYQNIPYTSYSYEKLPSKQEIQHQQQQQQQQQQQSNQSNQSSSSSLSSSSLNNNQIQQQQQNILNNSYNKDEIITLSKVEKSNETEQELERLAKTPHFFPLLNDNDESWITPNGNPLSVADMDNRGALNISIDIQNYLKNSTGYIVEKQMEIINRIREVEMKQSKKLTHSMSTRVSETTHYNYGFKEVTDKVKFNIIKTNALVYRIGDLIEQIESALPENERENIKELIYASLPRNSPTYNPPKFVPALLQSTTSEIQSATTSSSLSSETIEGS</sequence>
<feature type="compositionally biased region" description="Low complexity" evidence="1">
    <location>
        <begin position="60"/>
        <end position="93"/>
    </location>
</feature>
<dbReference type="Proteomes" id="UP000001396">
    <property type="component" value="Unassembled WGS sequence"/>
</dbReference>
<dbReference type="OMA" id="STGYIHE"/>
<dbReference type="InParanoid" id="D3B2U4"/>
<dbReference type="FunCoup" id="D3B2U4">
    <property type="interactions" value="805"/>
</dbReference>
<evidence type="ECO:0000313" key="2">
    <source>
        <dbReference type="EMBL" id="EFA83642.1"/>
    </source>
</evidence>
<accession>D3B2U4</accession>
<dbReference type="RefSeq" id="XP_020435759.1">
    <property type="nucleotide sequence ID" value="XM_020573687.1"/>
</dbReference>
<feature type="compositionally biased region" description="Polar residues" evidence="1">
    <location>
        <begin position="1"/>
        <end position="12"/>
    </location>
</feature>
<name>D3B2U4_HETP5</name>
<dbReference type="GeneID" id="31358231"/>